<feature type="compositionally biased region" description="Basic and acidic residues" evidence="1">
    <location>
        <begin position="76"/>
        <end position="101"/>
    </location>
</feature>
<evidence type="ECO:0000313" key="2">
    <source>
        <dbReference type="Ensembl" id="ENSCMIP00000019687.1"/>
    </source>
</evidence>
<name>A0A4W3HXT0_CALMI</name>
<dbReference type="InterPro" id="IPR038948">
    <property type="entry name" value="POLR1D-like"/>
</dbReference>
<reference evidence="2" key="4">
    <citation type="submission" date="2025-08" db="UniProtKB">
        <authorList>
            <consortium name="Ensembl"/>
        </authorList>
    </citation>
    <scope>IDENTIFICATION</scope>
</reference>
<dbReference type="OMA" id="DEELEXG"/>
<reference evidence="2" key="5">
    <citation type="submission" date="2025-09" db="UniProtKB">
        <authorList>
            <consortium name="Ensembl"/>
        </authorList>
    </citation>
    <scope>IDENTIFICATION</scope>
</reference>
<proteinExistence type="predicted"/>
<feature type="region of interest" description="Disordered" evidence="1">
    <location>
        <begin position="69"/>
        <end position="140"/>
    </location>
</feature>
<dbReference type="Proteomes" id="UP000314986">
    <property type="component" value="Unassembled WGS sequence"/>
</dbReference>
<dbReference type="STRING" id="7868.ENSCMIP00000019687"/>
<reference evidence="3" key="1">
    <citation type="journal article" date="2006" name="Science">
        <title>Ancient noncoding elements conserved in the human genome.</title>
        <authorList>
            <person name="Venkatesh B."/>
            <person name="Kirkness E.F."/>
            <person name="Loh Y.H."/>
            <person name="Halpern A.L."/>
            <person name="Lee A.P."/>
            <person name="Johnson J."/>
            <person name="Dandona N."/>
            <person name="Viswanathan L.D."/>
            <person name="Tay A."/>
            <person name="Venter J.C."/>
            <person name="Strausberg R.L."/>
            <person name="Brenner S."/>
        </authorList>
    </citation>
    <scope>NUCLEOTIDE SEQUENCE [LARGE SCALE GENOMIC DNA]</scope>
</reference>
<dbReference type="GeneTree" id="ENSGT00390000003643"/>
<feature type="compositionally biased region" description="Polar residues" evidence="1">
    <location>
        <begin position="111"/>
        <end position="123"/>
    </location>
</feature>
<keyword evidence="3" id="KW-1185">Reference proteome</keyword>
<protein>
    <submittedName>
        <fullName evidence="2">Uncharacterized LOC103183253</fullName>
    </submittedName>
</protein>
<reference evidence="3" key="2">
    <citation type="journal article" date="2007" name="PLoS Biol.">
        <title>Survey sequencing and comparative analysis of the elephant shark (Callorhinchus milii) genome.</title>
        <authorList>
            <person name="Venkatesh B."/>
            <person name="Kirkness E.F."/>
            <person name="Loh Y.H."/>
            <person name="Halpern A.L."/>
            <person name="Lee A.P."/>
            <person name="Johnson J."/>
            <person name="Dandona N."/>
            <person name="Viswanathan L.D."/>
            <person name="Tay A."/>
            <person name="Venter J.C."/>
            <person name="Strausberg R.L."/>
            <person name="Brenner S."/>
        </authorList>
    </citation>
    <scope>NUCLEOTIDE SEQUENCE [LARGE SCALE GENOMIC DNA]</scope>
</reference>
<organism evidence="2 3">
    <name type="scientific">Callorhinchus milii</name>
    <name type="common">Ghost shark</name>
    <dbReference type="NCBI Taxonomy" id="7868"/>
    <lineage>
        <taxon>Eukaryota</taxon>
        <taxon>Metazoa</taxon>
        <taxon>Chordata</taxon>
        <taxon>Craniata</taxon>
        <taxon>Vertebrata</taxon>
        <taxon>Chondrichthyes</taxon>
        <taxon>Holocephali</taxon>
        <taxon>Chimaeriformes</taxon>
        <taxon>Callorhinchidae</taxon>
        <taxon>Callorhinchus</taxon>
    </lineage>
</organism>
<reference evidence="3" key="3">
    <citation type="journal article" date="2014" name="Nature">
        <title>Elephant shark genome provides unique insights into gnathostome evolution.</title>
        <authorList>
            <consortium name="International Elephant Shark Genome Sequencing Consortium"/>
            <person name="Venkatesh B."/>
            <person name="Lee A.P."/>
            <person name="Ravi V."/>
            <person name="Maurya A.K."/>
            <person name="Lian M.M."/>
            <person name="Swann J.B."/>
            <person name="Ohta Y."/>
            <person name="Flajnik M.F."/>
            <person name="Sutoh Y."/>
            <person name="Kasahara M."/>
            <person name="Hoon S."/>
            <person name="Gangu V."/>
            <person name="Roy S.W."/>
            <person name="Irimia M."/>
            <person name="Korzh V."/>
            <person name="Kondrychyn I."/>
            <person name="Lim Z.W."/>
            <person name="Tay B.H."/>
            <person name="Tohari S."/>
            <person name="Kong K.W."/>
            <person name="Ho S."/>
            <person name="Lorente-Galdos B."/>
            <person name="Quilez J."/>
            <person name="Marques-Bonet T."/>
            <person name="Raney B.J."/>
            <person name="Ingham P.W."/>
            <person name="Tay A."/>
            <person name="Hillier L.W."/>
            <person name="Minx P."/>
            <person name="Boehm T."/>
            <person name="Wilson R.K."/>
            <person name="Brenner S."/>
            <person name="Warren W.C."/>
        </authorList>
    </citation>
    <scope>NUCLEOTIDE SEQUENCE [LARGE SCALE GENOMIC DNA]</scope>
</reference>
<evidence type="ECO:0000313" key="3">
    <source>
        <dbReference type="Proteomes" id="UP000314986"/>
    </source>
</evidence>
<gene>
    <name evidence="2" type="primary">si:ch211-140b10.6</name>
</gene>
<accession>A0A4W3HXT0</accession>
<dbReference type="PANTHER" id="PTHR34769:SF1">
    <property type="entry name" value="RNA POLYMERASE I AND III SUBUNIT D"/>
    <property type="match status" value="1"/>
</dbReference>
<dbReference type="InParanoid" id="A0A4W3HXT0"/>
<sequence length="140" mass="16319">MESNNANGRCEEIYRQLEGEKAVQELLTEAKRGKARAESMGPMGWMKCPLPGANKRFLVNTIKNTLLSSRQACDTDQGKNAKESDQNKKEWRKKEKTLKSDYHHHKHHPYKQSSKTRLTTNRSPSRRERENKKRNSTNKH</sequence>
<dbReference type="PANTHER" id="PTHR34769">
    <property type="entry name" value="RCG42593, ISOFORM CRA_A"/>
    <property type="match status" value="1"/>
</dbReference>
<dbReference type="Ensembl" id="ENSCMIT00000020054.1">
    <property type="protein sequence ID" value="ENSCMIP00000019687.1"/>
    <property type="gene ID" value="ENSCMIG00000009152.1"/>
</dbReference>
<dbReference type="AlphaFoldDB" id="A0A4W3HXT0"/>
<evidence type="ECO:0000256" key="1">
    <source>
        <dbReference type="SAM" id="MobiDB-lite"/>
    </source>
</evidence>